<dbReference type="InterPro" id="IPR027417">
    <property type="entry name" value="P-loop_NTPase"/>
</dbReference>
<dbReference type="GO" id="GO:1990131">
    <property type="term" value="C:Gtr1-Gtr2 GTPase complex"/>
    <property type="evidence" value="ECO:0007669"/>
    <property type="project" value="UniProtKB-UniRule"/>
</dbReference>
<keyword evidence="2 4" id="KW-0547">Nucleotide-binding</keyword>
<comment type="subunit">
    <text evidence="4">Component of the GSE complex.</text>
</comment>
<dbReference type="OrthoDB" id="10020193at2759"/>
<evidence type="ECO:0000256" key="1">
    <source>
        <dbReference type="ARBA" id="ARBA00007756"/>
    </source>
</evidence>
<dbReference type="InParanoid" id="G4U395"/>
<dbReference type="GO" id="GO:0003924">
    <property type="term" value="F:GTPase activity"/>
    <property type="evidence" value="ECO:0007669"/>
    <property type="project" value="UniProtKB-UniRule"/>
</dbReference>
<dbReference type="EMBL" id="CAFZ01001883">
    <property type="protein sequence ID" value="CCA78054.1"/>
    <property type="molecule type" value="Genomic_DNA"/>
</dbReference>
<comment type="similarity">
    <text evidence="1 4">Belongs to the GTR/RAG GTP-binding protein family.</text>
</comment>
<evidence type="ECO:0000313" key="6">
    <source>
        <dbReference type="Proteomes" id="UP000007148"/>
    </source>
</evidence>
<dbReference type="GO" id="GO:0000329">
    <property type="term" value="C:fungal-type vacuole membrane"/>
    <property type="evidence" value="ECO:0007669"/>
    <property type="project" value="TreeGrafter"/>
</dbReference>
<keyword evidence="3 4" id="KW-0342">GTP-binding</keyword>
<dbReference type="Gene3D" id="3.30.450.190">
    <property type="match status" value="1"/>
</dbReference>
<protein>
    <recommendedName>
        <fullName evidence="4">GTP-binding protein</fullName>
    </recommendedName>
</protein>
<dbReference type="GO" id="GO:1904263">
    <property type="term" value="P:positive regulation of TORC1 signaling"/>
    <property type="evidence" value="ECO:0007669"/>
    <property type="project" value="TreeGrafter"/>
</dbReference>
<dbReference type="PANTHER" id="PTHR11259:SF1">
    <property type="entry name" value="RAS-RELATED GTP-BINDING PROTEIN"/>
    <property type="match status" value="1"/>
</dbReference>
<evidence type="ECO:0000313" key="5">
    <source>
        <dbReference type="EMBL" id="CCA78054.1"/>
    </source>
</evidence>
<keyword evidence="6" id="KW-1185">Reference proteome</keyword>
<dbReference type="GO" id="GO:0005634">
    <property type="term" value="C:nucleus"/>
    <property type="evidence" value="ECO:0007669"/>
    <property type="project" value="TreeGrafter"/>
</dbReference>
<dbReference type="InterPro" id="IPR006762">
    <property type="entry name" value="Gtr1_RagA"/>
</dbReference>
<dbReference type="GO" id="GO:0009267">
    <property type="term" value="P:cellular response to starvation"/>
    <property type="evidence" value="ECO:0007669"/>
    <property type="project" value="TreeGrafter"/>
</dbReference>
<dbReference type="eggNOG" id="KOG3886">
    <property type="taxonomic scope" value="Eukaryota"/>
</dbReference>
<dbReference type="Proteomes" id="UP000007148">
    <property type="component" value="Unassembled WGS sequence"/>
</dbReference>
<evidence type="ECO:0000256" key="2">
    <source>
        <dbReference type="ARBA" id="ARBA00022741"/>
    </source>
</evidence>
<comment type="function">
    <text evidence="4">GTPase involved in activation of the TORC1 signaling pathway, which promotes growth and represses autophagy in nutrient-rich conditions.</text>
</comment>
<dbReference type="Gene3D" id="3.40.50.300">
    <property type="entry name" value="P-loop containing nucleotide triphosphate hydrolases"/>
    <property type="match status" value="1"/>
</dbReference>
<name>G4U395_SERID</name>
<evidence type="ECO:0000256" key="3">
    <source>
        <dbReference type="ARBA" id="ARBA00023134"/>
    </source>
</evidence>
<sequence>MREKKVLLMGDAASGKSSMRAAIFKNTIPDLTSRLSTTHSYEMENYKFFGSRSLSLVDCGGQHGFMESYLTDDGEKILFAHVSALIYVFEVTKLDSAGRPPELSLQYFSRCLKALGKRSPQAPVFVLIQKMDLIQPEKRQSEFDMWIKALKQICGQEDAFIAFGTSIYEDTLYRAWSAVVRILVPNLSDLTRNLGLLSQSCGALETAMFEKTTFLLIARSSVEEPVNHSLVSTHLLPDIYNKPVEDAGDATVALGQANRFEMISKLIKAFKHDARRFSSEPFDSLRMEMSDFTLVLTSLTPTSYVLVIASAKEPRITPDAIVLNISHARPHFEALQAAAK</sequence>
<evidence type="ECO:0000256" key="4">
    <source>
        <dbReference type="RuleBase" id="RU367014"/>
    </source>
</evidence>
<dbReference type="SUPFAM" id="SSF52540">
    <property type="entry name" value="P-loop containing nucleoside triphosphate hydrolases"/>
    <property type="match status" value="1"/>
</dbReference>
<reference evidence="5 6" key="1">
    <citation type="journal article" date="2011" name="PLoS Pathog.">
        <title>Endophytic Life Strategies Decoded by Genome and Transcriptome Analyses of the Mutualistic Root Symbiont Piriformospora indica.</title>
        <authorList>
            <person name="Zuccaro A."/>
            <person name="Lahrmann U."/>
            <person name="Guldener U."/>
            <person name="Langen G."/>
            <person name="Pfiffi S."/>
            <person name="Biedenkopf D."/>
            <person name="Wong P."/>
            <person name="Samans B."/>
            <person name="Grimm C."/>
            <person name="Basiewicz M."/>
            <person name="Murat C."/>
            <person name="Martin F."/>
            <person name="Kogel K.H."/>
        </authorList>
    </citation>
    <scope>NUCLEOTIDE SEQUENCE [LARGE SCALE GENOMIC DNA]</scope>
    <source>
        <strain evidence="5 6">DSM 11827</strain>
    </source>
</reference>
<organism evidence="5 6">
    <name type="scientific">Serendipita indica (strain DSM 11827)</name>
    <name type="common">Root endophyte fungus</name>
    <name type="synonym">Piriformospora indica</name>
    <dbReference type="NCBI Taxonomy" id="1109443"/>
    <lineage>
        <taxon>Eukaryota</taxon>
        <taxon>Fungi</taxon>
        <taxon>Dikarya</taxon>
        <taxon>Basidiomycota</taxon>
        <taxon>Agaricomycotina</taxon>
        <taxon>Agaricomycetes</taxon>
        <taxon>Sebacinales</taxon>
        <taxon>Serendipitaceae</taxon>
        <taxon>Serendipita</taxon>
    </lineage>
</organism>
<dbReference type="STRING" id="1109443.G4U395"/>
<dbReference type="PANTHER" id="PTHR11259">
    <property type="entry name" value="RAS-RELATED GTP BINDING RAG/GTR YEAST"/>
    <property type="match status" value="1"/>
</dbReference>
<proteinExistence type="inferred from homology"/>
<dbReference type="OMA" id="QQKDHIF"/>
<dbReference type="AlphaFoldDB" id="G4U395"/>
<dbReference type="HOGENOM" id="CLU_044099_1_0_1"/>
<gene>
    <name evidence="5" type="ORF">PIIN_01730</name>
</gene>
<dbReference type="GO" id="GO:0010507">
    <property type="term" value="P:negative regulation of autophagy"/>
    <property type="evidence" value="ECO:0007669"/>
    <property type="project" value="TreeGrafter"/>
</dbReference>
<dbReference type="GO" id="GO:0005525">
    <property type="term" value="F:GTP binding"/>
    <property type="evidence" value="ECO:0007669"/>
    <property type="project" value="UniProtKB-UniRule"/>
</dbReference>
<comment type="caution">
    <text evidence="5">The sequence shown here is derived from an EMBL/GenBank/DDBJ whole genome shotgun (WGS) entry which is preliminary data.</text>
</comment>
<dbReference type="Pfam" id="PF04670">
    <property type="entry name" value="Gtr1_RagA"/>
    <property type="match status" value="1"/>
</dbReference>
<accession>G4U395</accession>